<evidence type="ECO:0000313" key="2">
    <source>
        <dbReference type="EMBL" id="KYO19625.1"/>
    </source>
</evidence>
<feature type="region of interest" description="Disordered" evidence="1">
    <location>
        <begin position="28"/>
        <end position="54"/>
    </location>
</feature>
<comment type="caution">
    <text evidence="2">The sequence shown here is derived from an EMBL/GenBank/DDBJ whole genome shotgun (WGS) entry which is preliminary data.</text>
</comment>
<proteinExistence type="predicted"/>
<evidence type="ECO:0000313" key="3">
    <source>
        <dbReference type="Proteomes" id="UP000050525"/>
    </source>
</evidence>
<gene>
    <name evidence="2" type="ORF">Y1Q_0007537</name>
</gene>
<organism evidence="2 3">
    <name type="scientific">Alligator mississippiensis</name>
    <name type="common">American alligator</name>
    <dbReference type="NCBI Taxonomy" id="8496"/>
    <lineage>
        <taxon>Eukaryota</taxon>
        <taxon>Metazoa</taxon>
        <taxon>Chordata</taxon>
        <taxon>Craniata</taxon>
        <taxon>Vertebrata</taxon>
        <taxon>Euteleostomi</taxon>
        <taxon>Archelosauria</taxon>
        <taxon>Archosauria</taxon>
        <taxon>Crocodylia</taxon>
        <taxon>Alligatoridae</taxon>
        <taxon>Alligatorinae</taxon>
        <taxon>Alligator</taxon>
    </lineage>
</organism>
<accession>A0A151M529</accession>
<dbReference type="EMBL" id="AKHW03006584">
    <property type="protein sequence ID" value="KYO19625.1"/>
    <property type="molecule type" value="Genomic_DNA"/>
</dbReference>
<name>A0A151M529_ALLMI</name>
<protein>
    <submittedName>
        <fullName evidence="2">Uncharacterized protein</fullName>
    </submittedName>
</protein>
<dbReference type="Proteomes" id="UP000050525">
    <property type="component" value="Unassembled WGS sequence"/>
</dbReference>
<reference evidence="2 3" key="1">
    <citation type="journal article" date="2012" name="Genome Biol.">
        <title>Sequencing three crocodilian genomes to illuminate the evolution of archosaurs and amniotes.</title>
        <authorList>
            <person name="St John J.A."/>
            <person name="Braun E.L."/>
            <person name="Isberg S.R."/>
            <person name="Miles L.G."/>
            <person name="Chong A.Y."/>
            <person name="Gongora J."/>
            <person name="Dalzell P."/>
            <person name="Moran C."/>
            <person name="Bed'hom B."/>
            <person name="Abzhanov A."/>
            <person name="Burgess S.C."/>
            <person name="Cooksey A.M."/>
            <person name="Castoe T.A."/>
            <person name="Crawford N.G."/>
            <person name="Densmore L.D."/>
            <person name="Drew J.C."/>
            <person name="Edwards S.V."/>
            <person name="Faircloth B.C."/>
            <person name="Fujita M.K."/>
            <person name="Greenwold M.J."/>
            <person name="Hoffmann F.G."/>
            <person name="Howard J.M."/>
            <person name="Iguchi T."/>
            <person name="Janes D.E."/>
            <person name="Khan S.Y."/>
            <person name="Kohno S."/>
            <person name="de Koning A.J."/>
            <person name="Lance S.L."/>
            <person name="McCarthy F.M."/>
            <person name="McCormack J.E."/>
            <person name="Merchant M.E."/>
            <person name="Peterson D.G."/>
            <person name="Pollock D.D."/>
            <person name="Pourmand N."/>
            <person name="Raney B.J."/>
            <person name="Roessler K.A."/>
            <person name="Sanford J.R."/>
            <person name="Sawyer R.H."/>
            <person name="Schmidt C.J."/>
            <person name="Triplett E.W."/>
            <person name="Tuberville T.D."/>
            <person name="Venegas-Anaya M."/>
            <person name="Howard J.T."/>
            <person name="Jarvis E.D."/>
            <person name="Guillette L.J.Jr."/>
            <person name="Glenn T.C."/>
            <person name="Green R.E."/>
            <person name="Ray D.A."/>
        </authorList>
    </citation>
    <scope>NUCLEOTIDE SEQUENCE [LARGE SCALE GENOMIC DNA]</scope>
    <source>
        <strain evidence="2">KSC_2009_1</strain>
    </source>
</reference>
<feature type="compositionally biased region" description="Basic and acidic residues" evidence="1">
    <location>
        <begin position="35"/>
        <end position="53"/>
    </location>
</feature>
<keyword evidence="3" id="KW-1185">Reference proteome</keyword>
<dbReference type="AlphaFoldDB" id="A0A151M529"/>
<evidence type="ECO:0000256" key="1">
    <source>
        <dbReference type="SAM" id="MobiDB-lite"/>
    </source>
</evidence>
<sequence length="94" mass="10745">MRRKSGIHCQQKKTVAVILWVRRPCQSRAGPALSPERRVHRPDPTRVAGDRNGHQLYLSPTQRKHLVLRGCLVTFQSSNCTAFFQTKKKEPKPA</sequence>